<dbReference type="AlphaFoldDB" id="F2U3Y3"/>
<evidence type="ECO:0000313" key="2">
    <source>
        <dbReference type="Proteomes" id="UP000007799"/>
    </source>
</evidence>
<keyword evidence="2" id="KW-1185">Reference proteome</keyword>
<dbReference type="EMBL" id="GL832960">
    <property type="protein sequence ID" value="EGD82327.1"/>
    <property type="molecule type" value="Genomic_DNA"/>
</dbReference>
<dbReference type="KEGG" id="sre:PTSG_02991"/>
<organism evidence="2">
    <name type="scientific">Salpingoeca rosetta (strain ATCC 50818 / BSB-021)</name>
    <dbReference type="NCBI Taxonomy" id="946362"/>
    <lineage>
        <taxon>Eukaryota</taxon>
        <taxon>Choanoflagellata</taxon>
        <taxon>Craspedida</taxon>
        <taxon>Salpingoecidae</taxon>
        <taxon>Salpingoeca</taxon>
    </lineage>
</organism>
<dbReference type="InParanoid" id="F2U3Y3"/>
<dbReference type="Gene3D" id="3.60.10.10">
    <property type="entry name" value="Endonuclease/exonuclease/phosphatase"/>
    <property type="match status" value="1"/>
</dbReference>
<dbReference type="RefSeq" id="XP_004996510.1">
    <property type="nucleotide sequence ID" value="XM_004996453.1"/>
</dbReference>
<dbReference type="SUPFAM" id="SSF56219">
    <property type="entry name" value="DNase I-like"/>
    <property type="match status" value="1"/>
</dbReference>
<proteinExistence type="predicted"/>
<protein>
    <recommendedName>
        <fullName evidence="3">Endonuclease/exonuclease/phosphatase domain-containing protein</fullName>
    </recommendedName>
</protein>
<accession>F2U3Y3</accession>
<reference evidence="1" key="1">
    <citation type="submission" date="2009-08" db="EMBL/GenBank/DDBJ databases">
        <title>Annotation of Salpingoeca rosetta.</title>
        <authorList>
            <consortium name="The Broad Institute Genome Sequencing Platform"/>
            <person name="Russ C."/>
            <person name="Cuomo C."/>
            <person name="Burger G."/>
            <person name="Gray M.W."/>
            <person name="Holland P.W.H."/>
            <person name="King N."/>
            <person name="Lang F.B.F."/>
            <person name="Roger A.J."/>
            <person name="Ruiz-Trillo I."/>
            <person name="Young S.K."/>
            <person name="Zeng Q."/>
            <person name="Gargeya S."/>
            <person name="Alvarado L."/>
            <person name="Berlin A."/>
            <person name="Chapman S.B."/>
            <person name="Chen Z."/>
            <person name="Freedman E."/>
            <person name="Gellesch M."/>
            <person name="Goldberg J."/>
            <person name="Griggs A."/>
            <person name="Gujja S."/>
            <person name="Heilman E."/>
            <person name="Heiman D."/>
            <person name="Howarth C."/>
            <person name="Mehta T."/>
            <person name="Neiman D."/>
            <person name="Pearson M."/>
            <person name="Roberts A."/>
            <person name="Saif S."/>
            <person name="Shea T."/>
            <person name="Shenoy N."/>
            <person name="Sisk P."/>
            <person name="Stolte C."/>
            <person name="Sykes S."/>
            <person name="White J."/>
            <person name="Yandava C."/>
            <person name="Haas B."/>
            <person name="Nusbaum C."/>
            <person name="Birren B."/>
        </authorList>
    </citation>
    <scope>NUCLEOTIDE SEQUENCE [LARGE SCALE GENOMIC DNA]</scope>
    <source>
        <strain evidence="1">ATCC 50818</strain>
    </source>
</reference>
<sequence length="212" mass="24547">MSWNAGHIRDKKISLPKVTDKTRTLVKFMRKTNTNLACVVEWTSKLQAKNVCAELRRGDNGRVFDFLCTAYFQGQDTNHLLVYDTAFWRPETFKTSDEKITDMELRSRYTHNDALGRLKDAIAWFRTKYPRDKVLVMGDFNCHRNIGQDVRNLTLHNNLQLRCPVNPIRPNPIDGIFVSQQVNAINPLEMTKVTQEHELFDHSPLGLTLSLN</sequence>
<name>F2U3Y3_SALR5</name>
<evidence type="ECO:0000313" key="1">
    <source>
        <dbReference type="EMBL" id="EGD82327.1"/>
    </source>
</evidence>
<gene>
    <name evidence="1" type="ORF">PTSG_02991</name>
</gene>
<dbReference type="Proteomes" id="UP000007799">
    <property type="component" value="Unassembled WGS sequence"/>
</dbReference>
<dbReference type="GeneID" id="16077098"/>
<evidence type="ECO:0008006" key="3">
    <source>
        <dbReference type="Google" id="ProtNLM"/>
    </source>
</evidence>
<dbReference type="InterPro" id="IPR036691">
    <property type="entry name" value="Endo/exonu/phosph_ase_sf"/>
</dbReference>